<keyword evidence="1" id="KW-0812">Transmembrane</keyword>
<gene>
    <name evidence="3" type="ORF">PVT68_07220</name>
</gene>
<evidence type="ECO:0000313" key="4">
    <source>
        <dbReference type="Proteomes" id="UP001236500"/>
    </source>
</evidence>
<dbReference type="Proteomes" id="UP001236500">
    <property type="component" value="Chromosome"/>
</dbReference>
<keyword evidence="1" id="KW-1133">Transmembrane helix</keyword>
<feature type="transmembrane region" description="Helical" evidence="1">
    <location>
        <begin position="265"/>
        <end position="292"/>
    </location>
</feature>
<sequence length="338" mass="36609">MRSLLIFLAILLLPATALSHELRPASLNISQTAPHRFDVTWRVPARGDMRLSLDVQFDAKTQQASLPAAQISGGYYAERWKIQHPDDLLGSTITIDGLNNTMTDALVRISWLDGREQVARLLADQPQLRVEEKAGNSAIAWMYFALGIEHILLGIDHLLFVLALVVLVTGARQLVATITAFTLAHSLTLAAAALGVVSVPQAPVEAVIALSIVFIAIEILHKLEGRKTLAIRKPWIVAFGFGLLHGLGFAGALSDIGVPHHAIPLSLALFNIGVETGQLMFIAGVASLMFLFRKLPVVHQWEIRTGHTATMASALPVAYLVGGLSAWWLISRTVSLVV</sequence>
<feature type="transmembrane region" description="Helical" evidence="1">
    <location>
        <begin position="141"/>
        <end position="167"/>
    </location>
</feature>
<feature type="transmembrane region" description="Helical" evidence="1">
    <location>
        <begin position="312"/>
        <end position="330"/>
    </location>
</feature>
<feature type="transmembrane region" description="Helical" evidence="1">
    <location>
        <begin position="202"/>
        <end position="223"/>
    </location>
</feature>
<evidence type="ECO:0000256" key="1">
    <source>
        <dbReference type="SAM" id="Phobius"/>
    </source>
</evidence>
<reference evidence="3 4" key="1">
    <citation type="submission" date="2023-02" db="EMBL/GenBank/DDBJ databases">
        <title>Description and genomic characterization of Microbulbifer bruguierae sp. nov., isolated from the sediment of mangrove plant Bruguiera sexangula.</title>
        <authorList>
            <person name="Long M."/>
        </authorList>
    </citation>
    <scope>NUCLEOTIDE SEQUENCE [LARGE SCALE GENOMIC DNA]</scope>
    <source>
        <strain evidence="3 4">H12</strain>
    </source>
</reference>
<protein>
    <submittedName>
        <fullName evidence="3">HupE/UreJ family protein</fullName>
    </submittedName>
</protein>
<evidence type="ECO:0000313" key="3">
    <source>
        <dbReference type="EMBL" id="WGL18076.1"/>
    </source>
</evidence>
<dbReference type="Pfam" id="PF13795">
    <property type="entry name" value="HupE_UreJ_2"/>
    <property type="match status" value="1"/>
</dbReference>
<feature type="transmembrane region" description="Helical" evidence="1">
    <location>
        <begin position="174"/>
        <end position="196"/>
    </location>
</feature>
<dbReference type="InterPro" id="IPR032809">
    <property type="entry name" value="Put_HupE_UreJ"/>
</dbReference>
<keyword evidence="2" id="KW-0732">Signal</keyword>
<accession>A0ABY8NGM2</accession>
<organism evidence="3 4">
    <name type="scientific">Microbulbifer bruguierae</name>
    <dbReference type="NCBI Taxonomy" id="3029061"/>
    <lineage>
        <taxon>Bacteria</taxon>
        <taxon>Pseudomonadati</taxon>
        <taxon>Pseudomonadota</taxon>
        <taxon>Gammaproteobacteria</taxon>
        <taxon>Cellvibrionales</taxon>
        <taxon>Microbulbiferaceae</taxon>
        <taxon>Microbulbifer</taxon>
    </lineage>
</organism>
<evidence type="ECO:0000256" key="2">
    <source>
        <dbReference type="SAM" id="SignalP"/>
    </source>
</evidence>
<dbReference type="EMBL" id="CP118605">
    <property type="protein sequence ID" value="WGL18076.1"/>
    <property type="molecule type" value="Genomic_DNA"/>
</dbReference>
<proteinExistence type="predicted"/>
<feature type="chain" id="PRO_5046880997" evidence="2">
    <location>
        <begin position="20"/>
        <end position="338"/>
    </location>
</feature>
<feature type="signal peptide" evidence="2">
    <location>
        <begin position="1"/>
        <end position="19"/>
    </location>
</feature>
<keyword evidence="1" id="KW-0472">Membrane</keyword>
<keyword evidence="4" id="KW-1185">Reference proteome</keyword>
<name>A0ABY8NGM2_9GAMM</name>
<feature type="transmembrane region" description="Helical" evidence="1">
    <location>
        <begin position="235"/>
        <end position="253"/>
    </location>
</feature>
<dbReference type="RefSeq" id="WP_280322028.1">
    <property type="nucleotide sequence ID" value="NZ_CP118605.1"/>
</dbReference>